<evidence type="ECO:0000313" key="2">
    <source>
        <dbReference type="Proteomes" id="UP001596411"/>
    </source>
</evidence>
<protein>
    <submittedName>
        <fullName evidence="1">Uncharacterized protein</fullName>
    </submittedName>
</protein>
<name>A0ABW2EQZ5_9GAMM</name>
<evidence type="ECO:0000313" key="1">
    <source>
        <dbReference type="EMBL" id="MFC7088282.1"/>
    </source>
</evidence>
<proteinExistence type="predicted"/>
<dbReference type="EMBL" id="JBHSZP010000002">
    <property type="protein sequence ID" value="MFC7088282.1"/>
    <property type="molecule type" value="Genomic_DNA"/>
</dbReference>
<organism evidence="1 2">
    <name type="scientific">Halomonas salifodinae</name>
    <dbReference type="NCBI Taxonomy" id="438745"/>
    <lineage>
        <taxon>Bacteria</taxon>
        <taxon>Pseudomonadati</taxon>
        <taxon>Pseudomonadota</taxon>
        <taxon>Gammaproteobacteria</taxon>
        <taxon>Oceanospirillales</taxon>
        <taxon>Halomonadaceae</taxon>
        <taxon>Halomonas</taxon>
    </lineage>
</organism>
<dbReference type="Proteomes" id="UP001596411">
    <property type="component" value="Unassembled WGS sequence"/>
</dbReference>
<comment type="caution">
    <text evidence="1">The sequence shown here is derived from an EMBL/GenBank/DDBJ whole genome shotgun (WGS) entry which is preliminary data.</text>
</comment>
<sequence length="133" mass="14661">MRVITHSPDTSARKSISRSTSPANFTSLAAGTSKRSCYLASLIQQLSFRALFTEEYLSALVHKKLDDRAKERLGTFAGSKNRAAFHARYADPNVVSVTVVSKDADYAIGQRAANKYAVLPVLDWLDTHEPESK</sequence>
<reference evidence="2" key="1">
    <citation type="journal article" date="2019" name="Int. J. Syst. Evol. Microbiol.">
        <title>The Global Catalogue of Microorganisms (GCM) 10K type strain sequencing project: providing services to taxonomists for standard genome sequencing and annotation.</title>
        <authorList>
            <consortium name="The Broad Institute Genomics Platform"/>
            <consortium name="The Broad Institute Genome Sequencing Center for Infectious Disease"/>
            <person name="Wu L."/>
            <person name="Ma J."/>
        </authorList>
    </citation>
    <scope>NUCLEOTIDE SEQUENCE [LARGE SCALE GENOMIC DNA]</scope>
    <source>
        <strain evidence="2">CGMCC 1.13666</strain>
    </source>
</reference>
<keyword evidence="2" id="KW-1185">Reference proteome</keyword>
<dbReference type="RefSeq" id="WP_346061562.1">
    <property type="nucleotide sequence ID" value="NZ_BAAADR010000004.1"/>
</dbReference>
<accession>A0ABW2EQZ5</accession>
<gene>
    <name evidence="1" type="ORF">ACFQH5_01805</name>
</gene>